<dbReference type="KEGG" id="vg:55012879"/>
<dbReference type="RefSeq" id="YP_009821427.1">
    <property type="nucleotide sequence ID" value="NC_048176.1"/>
</dbReference>
<dbReference type="Proteomes" id="UP000297070">
    <property type="component" value="Segment"/>
</dbReference>
<evidence type="ECO:0000313" key="2">
    <source>
        <dbReference type="Proteomes" id="UP000297070"/>
    </source>
</evidence>
<sequence length="44" mass="5185">MMARADYYCTDCGKTHDECYCDWDMDNTRQEDDDDLGPEEGQQD</sequence>
<dbReference type="GeneID" id="55012879"/>
<proteinExistence type="predicted"/>
<name>A0A4D6E3P1_9CAUD</name>
<protein>
    <submittedName>
        <fullName evidence="1">Uncharacterized protein</fullName>
    </submittedName>
</protein>
<organism evidence="1 2">
    <name type="scientific">Gordonia phage GodonK</name>
    <dbReference type="NCBI Taxonomy" id="2562192"/>
    <lineage>
        <taxon>Viruses</taxon>
        <taxon>Duplodnaviria</taxon>
        <taxon>Heunggongvirae</taxon>
        <taxon>Uroviricota</taxon>
        <taxon>Caudoviricetes</taxon>
        <taxon>Godonkavirus</taxon>
        <taxon>Godonkavirus godonK</taxon>
    </lineage>
</organism>
<evidence type="ECO:0000313" key="1">
    <source>
        <dbReference type="EMBL" id="QBZ72662.1"/>
    </source>
</evidence>
<accession>A0A4D6E3P1</accession>
<gene>
    <name evidence="1" type="primary">43</name>
    <name evidence="1" type="ORF">SEA_GODONK_43</name>
</gene>
<keyword evidence="2" id="KW-1185">Reference proteome</keyword>
<dbReference type="EMBL" id="MK620899">
    <property type="protein sequence ID" value="QBZ72662.1"/>
    <property type="molecule type" value="Genomic_DNA"/>
</dbReference>
<reference evidence="1 2" key="1">
    <citation type="submission" date="2019-03" db="EMBL/GenBank/DDBJ databases">
        <authorList>
            <person name="Douthitt C."/>
            <person name="D'Elia T."/>
            <person name="Bockoras C."/>
            <person name="Boss C."/>
            <person name="Clemons M."/>
            <person name="Green W."/>
            <person name="Harel H."/>
            <person name="Larralde J."/>
            <person name="Lopez M."/>
            <person name="Magana D."/>
            <person name="Miguel M."/>
            <person name="Muschweck L."/>
            <person name="Olivos K."/>
            <person name="Racette D."/>
            <person name="Reynolds M."/>
            <person name="Ru Y."/>
            <person name="Santana M."/>
            <person name="Simon R."/>
            <person name="Smotrilla K."/>
            <person name="Sufficool B."/>
            <person name="Tamayo B."/>
            <person name="Tirado E."/>
            <person name="Vajanyi M."/>
            <person name="Weger M."/>
            <person name="Wehr A."/>
            <person name="Whitaker K."/>
            <person name="Garlena R.A."/>
            <person name="Russell D.A."/>
            <person name="Pope W.H."/>
            <person name="Jacobs-Sera D."/>
            <person name="Hatfull G.F."/>
        </authorList>
    </citation>
    <scope>NUCLEOTIDE SEQUENCE [LARGE SCALE GENOMIC DNA]</scope>
</reference>